<feature type="transmembrane region" description="Helical" evidence="1">
    <location>
        <begin position="70"/>
        <end position="98"/>
    </location>
</feature>
<dbReference type="Proteomes" id="UP000886998">
    <property type="component" value="Unassembled WGS sequence"/>
</dbReference>
<evidence type="ECO:0000313" key="2">
    <source>
        <dbReference type="EMBL" id="GFY41773.1"/>
    </source>
</evidence>
<reference evidence="2" key="1">
    <citation type="submission" date="2020-08" db="EMBL/GenBank/DDBJ databases">
        <title>Multicomponent nature underlies the extraordinary mechanical properties of spider dragline silk.</title>
        <authorList>
            <person name="Kono N."/>
            <person name="Nakamura H."/>
            <person name="Mori M."/>
            <person name="Yoshida Y."/>
            <person name="Ohtoshi R."/>
            <person name="Malay A.D."/>
            <person name="Moran D.A.P."/>
            <person name="Tomita M."/>
            <person name="Numata K."/>
            <person name="Arakawa K."/>
        </authorList>
    </citation>
    <scope>NUCLEOTIDE SEQUENCE</scope>
</reference>
<comment type="caution">
    <text evidence="2">The sequence shown here is derived from an EMBL/GenBank/DDBJ whole genome shotgun (WGS) entry which is preliminary data.</text>
</comment>
<name>A0A8X6WUW2_9ARAC</name>
<organism evidence="2 3">
    <name type="scientific">Trichonephila inaurata madagascariensis</name>
    <dbReference type="NCBI Taxonomy" id="2747483"/>
    <lineage>
        <taxon>Eukaryota</taxon>
        <taxon>Metazoa</taxon>
        <taxon>Ecdysozoa</taxon>
        <taxon>Arthropoda</taxon>
        <taxon>Chelicerata</taxon>
        <taxon>Arachnida</taxon>
        <taxon>Araneae</taxon>
        <taxon>Araneomorphae</taxon>
        <taxon>Entelegynae</taxon>
        <taxon>Araneoidea</taxon>
        <taxon>Nephilidae</taxon>
        <taxon>Trichonephila</taxon>
        <taxon>Trichonephila inaurata</taxon>
    </lineage>
</organism>
<keyword evidence="3" id="KW-1185">Reference proteome</keyword>
<evidence type="ECO:0000256" key="1">
    <source>
        <dbReference type="SAM" id="Phobius"/>
    </source>
</evidence>
<protein>
    <submittedName>
        <fullName evidence="2">Uncharacterized protein</fullName>
    </submittedName>
</protein>
<dbReference type="AlphaFoldDB" id="A0A8X6WUW2"/>
<proteinExistence type="predicted"/>
<keyword evidence="1" id="KW-0472">Membrane</keyword>
<feature type="transmembrane region" description="Helical" evidence="1">
    <location>
        <begin position="43"/>
        <end position="64"/>
    </location>
</feature>
<dbReference type="EMBL" id="BMAV01002668">
    <property type="protein sequence ID" value="GFY41773.1"/>
    <property type="molecule type" value="Genomic_DNA"/>
</dbReference>
<keyword evidence="1" id="KW-0812">Transmembrane</keyword>
<gene>
    <name evidence="2" type="ORF">TNIN_93571</name>
</gene>
<sequence>MSRRKDLGSLKRCYYGDDGIYFELGPLFRNFTIFKEEAMNQKVLHGSLLVLCCISLAGMALYIFRNDPQAPILLSGLLLGLYVFLIWGMLVCGILIYCP</sequence>
<evidence type="ECO:0000313" key="3">
    <source>
        <dbReference type="Proteomes" id="UP000886998"/>
    </source>
</evidence>
<accession>A0A8X6WUW2</accession>
<keyword evidence="1" id="KW-1133">Transmembrane helix</keyword>